<feature type="repeat" description="WD" evidence="3">
    <location>
        <begin position="89"/>
        <end position="121"/>
    </location>
</feature>
<evidence type="ECO:0000313" key="6">
    <source>
        <dbReference type="Proteomes" id="UP001171945"/>
    </source>
</evidence>
<dbReference type="PROSITE" id="PS50082">
    <property type="entry name" value="WD_REPEATS_2"/>
    <property type="match status" value="3"/>
</dbReference>
<dbReference type="Gene3D" id="2.60.40.1080">
    <property type="match status" value="1"/>
</dbReference>
<dbReference type="SMART" id="SM00089">
    <property type="entry name" value="PKD"/>
    <property type="match status" value="1"/>
</dbReference>
<dbReference type="SMART" id="SM00635">
    <property type="entry name" value="BID_2"/>
    <property type="match status" value="2"/>
</dbReference>
<dbReference type="InterPro" id="IPR020472">
    <property type="entry name" value="WD40_PAC1"/>
</dbReference>
<accession>A0ABT7VT23</accession>
<dbReference type="PROSITE" id="PS50093">
    <property type="entry name" value="PKD"/>
    <property type="match status" value="1"/>
</dbReference>
<gene>
    <name evidence="5" type="ORF">QUF54_05155</name>
</gene>
<dbReference type="Pfam" id="PF18911">
    <property type="entry name" value="PKD_4"/>
    <property type="match status" value="1"/>
</dbReference>
<dbReference type="SUPFAM" id="SSF49299">
    <property type="entry name" value="PKD domain"/>
    <property type="match status" value="1"/>
</dbReference>
<dbReference type="EMBL" id="JAUCGM010000261">
    <property type="protein sequence ID" value="MDM8562724.1"/>
    <property type="molecule type" value="Genomic_DNA"/>
</dbReference>
<dbReference type="Pfam" id="PF02368">
    <property type="entry name" value="Big_2"/>
    <property type="match status" value="1"/>
</dbReference>
<dbReference type="CDD" id="cd00146">
    <property type="entry name" value="PKD"/>
    <property type="match status" value="1"/>
</dbReference>
<dbReference type="PROSITE" id="PS00678">
    <property type="entry name" value="WD_REPEATS_1"/>
    <property type="match status" value="2"/>
</dbReference>
<dbReference type="Proteomes" id="UP001171945">
    <property type="component" value="Unassembled WGS sequence"/>
</dbReference>
<dbReference type="CDD" id="cd00200">
    <property type="entry name" value="WD40"/>
    <property type="match status" value="1"/>
</dbReference>
<feature type="repeat" description="WD" evidence="3">
    <location>
        <begin position="5"/>
        <end position="46"/>
    </location>
</feature>
<dbReference type="SMART" id="SM00320">
    <property type="entry name" value="WD40"/>
    <property type="match status" value="3"/>
</dbReference>
<dbReference type="InterPro" id="IPR015943">
    <property type="entry name" value="WD40/YVTN_repeat-like_dom_sf"/>
</dbReference>
<keyword evidence="6" id="KW-1185">Reference proteome</keyword>
<dbReference type="InterPro" id="IPR013783">
    <property type="entry name" value="Ig-like_fold"/>
</dbReference>
<dbReference type="SUPFAM" id="SSF49373">
    <property type="entry name" value="Invasin/intimin cell-adhesion fragments"/>
    <property type="match status" value="1"/>
</dbReference>
<evidence type="ECO:0000256" key="3">
    <source>
        <dbReference type="PROSITE-ProRule" id="PRU00221"/>
    </source>
</evidence>
<dbReference type="Gene3D" id="2.60.40.10">
    <property type="entry name" value="Immunoglobulins"/>
    <property type="match status" value="1"/>
</dbReference>
<dbReference type="InterPro" id="IPR036322">
    <property type="entry name" value="WD40_repeat_dom_sf"/>
</dbReference>
<keyword evidence="1 3" id="KW-0853">WD repeat</keyword>
<dbReference type="InterPro" id="IPR035986">
    <property type="entry name" value="PKD_dom_sf"/>
</dbReference>
<reference evidence="5" key="1">
    <citation type="submission" date="2023-06" db="EMBL/GenBank/DDBJ databases">
        <title>Uncultivated large filamentous bacteria from sulfidic sediments reveal new species and different genomic features in energy metabolism and defense.</title>
        <authorList>
            <person name="Fonseca A."/>
        </authorList>
    </citation>
    <scope>NUCLEOTIDE SEQUENCE</scope>
    <source>
        <strain evidence="5">HSG4</strain>
    </source>
</reference>
<feature type="repeat" description="WD" evidence="3">
    <location>
        <begin position="47"/>
        <end position="88"/>
    </location>
</feature>
<dbReference type="PRINTS" id="PR00320">
    <property type="entry name" value="GPROTEINBRPT"/>
</dbReference>
<dbReference type="InterPro" id="IPR001680">
    <property type="entry name" value="WD40_rpt"/>
</dbReference>
<dbReference type="SUPFAM" id="SSF50978">
    <property type="entry name" value="WD40 repeat-like"/>
    <property type="match status" value="1"/>
</dbReference>
<sequence>EIRTFAGHTSSVYSVVFSPDGRYALSGSSDDTLKLWDVNTGAEIRTFAGHTSSVYSVVFSPDGRYALSGSSDDTLKLWDVNTGAEIRTFAGHTYWINSVAFSPDGSYAFSGSYDRTLKMWETGIPINQPPQANFSLNPSSGIVPLSVHLDANASSDEGSLVRYQWTSSDGQAVEGVTADLTFSQAGAYTITLTVTDNEGATGTLSQNVTVELPPFILPTADSMEVGQSQNLAPTQGTAVSWHSADTAIASVDNSGYVNALAPGDVLITATDAYAQTANLTLNVTAPVTPPIASNAKIEFKGLEAFYDVGETIVMELVETVNRDKYTRVDLWVAIQLPSEAFVFRTDIPLNPWSPNQQPHKTSIENIETSHYIFDFDVPEGMGGDYTLYAVYVKEGENPVTNGFAIRSNLVMQKIVLANRKE</sequence>
<dbReference type="PROSITE" id="PS50294">
    <property type="entry name" value="WD_REPEATS_REGION"/>
    <property type="match status" value="3"/>
</dbReference>
<comment type="caution">
    <text evidence="5">The sequence shown here is derived from an EMBL/GenBank/DDBJ whole genome shotgun (WGS) entry which is preliminary data.</text>
</comment>
<name>A0ABT7VT23_9GAMM</name>
<evidence type="ECO:0000313" key="5">
    <source>
        <dbReference type="EMBL" id="MDM8562724.1"/>
    </source>
</evidence>
<feature type="domain" description="PKD" evidence="4">
    <location>
        <begin position="130"/>
        <end position="211"/>
    </location>
</feature>
<evidence type="ECO:0000256" key="1">
    <source>
        <dbReference type="ARBA" id="ARBA00022574"/>
    </source>
</evidence>
<dbReference type="PANTHER" id="PTHR19879">
    <property type="entry name" value="TRANSCRIPTION INITIATION FACTOR TFIID"/>
    <property type="match status" value="1"/>
</dbReference>
<dbReference type="InterPro" id="IPR022409">
    <property type="entry name" value="PKD/Chitinase_dom"/>
</dbReference>
<feature type="non-terminal residue" evidence="5">
    <location>
        <position position="1"/>
    </location>
</feature>
<evidence type="ECO:0000256" key="2">
    <source>
        <dbReference type="ARBA" id="ARBA00022737"/>
    </source>
</evidence>
<evidence type="ECO:0000259" key="4">
    <source>
        <dbReference type="PROSITE" id="PS50093"/>
    </source>
</evidence>
<proteinExistence type="predicted"/>
<keyword evidence="2" id="KW-0677">Repeat</keyword>
<dbReference type="Pfam" id="PF00400">
    <property type="entry name" value="WD40"/>
    <property type="match status" value="3"/>
</dbReference>
<protein>
    <submittedName>
        <fullName evidence="5">PKD domain-containing protein</fullName>
    </submittedName>
</protein>
<dbReference type="Gene3D" id="2.130.10.10">
    <property type="entry name" value="YVTN repeat-like/Quinoprotein amine dehydrogenase"/>
    <property type="match status" value="2"/>
</dbReference>
<organism evidence="5 6">
    <name type="scientific">Candidatus Marithioploca araucensis</name>
    <dbReference type="NCBI Taxonomy" id="70273"/>
    <lineage>
        <taxon>Bacteria</taxon>
        <taxon>Pseudomonadati</taxon>
        <taxon>Pseudomonadota</taxon>
        <taxon>Gammaproteobacteria</taxon>
        <taxon>Thiotrichales</taxon>
        <taxon>Thiotrichaceae</taxon>
        <taxon>Candidatus Marithioploca</taxon>
    </lineage>
</organism>
<dbReference type="InterPro" id="IPR000601">
    <property type="entry name" value="PKD_dom"/>
</dbReference>
<dbReference type="InterPro" id="IPR008964">
    <property type="entry name" value="Invasin/intimin_cell_adhesion"/>
</dbReference>
<dbReference type="InterPro" id="IPR003343">
    <property type="entry name" value="Big_2"/>
</dbReference>
<dbReference type="PANTHER" id="PTHR19879:SF9">
    <property type="entry name" value="TRANSCRIPTION INITIATION FACTOR TFIID SUBUNIT 5"/>
    <property type="match status" value="1"/>
</dbReference>
<dbReference type="InterPro" id="IPR019775">
    <property type="entry name" value="WD40_repeat_CS"/>
</dbReference>